<dbReference type="RefSeq" id="XP_072859436.1">
    <property type="nucleotide sequence ID" value="XM_073003335.1"/>
</dbReference>
<dbReference type="InterPro" id="IPR028237">
    <property type="entry name" value="PRR15"/>
</dbReference>
<evidence type="ECO:0000256" key="1">
    <source>
        <dbReference type="ARBA" id="ARBA00010096"/>
    </source>
</evidence>
<feature type="region of interest" description="Disordered" evidence="2">
    <location>
        <begin position="1"/>
        <end position="132"/>
    </location>
</feature>
<feature type="compositionally biased region" description="Low complexity" evidence="2">
    <location>
        <begin position="1"/>
        <end position="30"/>
    </location>
</feature>
<evidence type="ECO:0000313" key="4">
    <source>
        <dbReference type="RefSeq" id="XP_072859436.1"/>
    </source>
</evidence>
<feature type="compositionally biased region" description="Gly residues" evidence="2">
    <location>
        <begin position="107"/>
        <end position="116"/>
    </location>
</feature>
<protein>
    <submittedName>
        <fullName evidence="4">Proline-rich protein 15</fullName>
    </submittedName>
</protein>
<feature type="compositionally biased region" description="Basic residues" evidence="2">
    <location>
        <begin position="77"/>
        <end position="94"/>
    </location>
</feature>
<dbReference type="Pfam" id="PF15321">
    <property type="entry name" value="ATAD4"/>
    <property type="match status" value="1"/>
</dbReference>
<reference evidence="4" key="1">
    <citation type="submission" date="2025-08" db="UniProtKB">
        <authorList>
            <consortium name="RefSeq"/>
        </authorList>
    </citation>
    <scope>IDENTIFICATION</scope>
</reference>
<accession>A0ABM5GP47</accession>
<dbReference type="Proteomes" id="UP001652642">
    <property type="component" value="Chromosome 6"/>
</dbReference>
<evidence type="ECO:0000313" key="3">
    <source>
        <dbReference type="Proteomes" id="UP001652642"/>
    </source>
</evidence>
<keyword evidence="3" id="KW-1185">Reference proteome</keyword>
<gene>
    <name evidence="4" type="primary">PRR15</name>
</gene>
<dbReference type="PANTHER" id="PTHR14581:SF4">
    <property type="entry name" value="PROLINE-RICH PROTEIN 15"/>
    <property type="match status" value="1"/>
</dbReference>
<dbReference type="PANTHER" id="PTHR14581">
    <property type="match status" value="1"/>
</dbReference>
<organism evidence="3 4">
    <name type="scientific">Pogona vitticeps</name>
    <name type="common">central bearded dragon</name>
    <dbReference type="NCBI Taxonomy" id="103695"/>
    <lineage>
        <taxon>Eukaryota</taxon>
        <taxon>Metazoa</taxon>
        <taxon>Chordata</taxon>
        <taxon>Craniata</taxon>
        <taxon>Vertebrata</taxon>
        <taxon>Euteleostomi</taxon>
        <taxon>Lepidosauria</taxon>
        <taxon>Squamata</taxon>
        <taxon>Bifurcata</taxon>
        <taxon>Unidentata</taxon>
        <taxon>Episquamata</taxon>
        <taxon>Toxicofera</taxon>
        <taxon>Iguania</taxon>
        <taxon>Acrodonta</taxon>
        <taxon>Agamidae</taxon>
        <taxon>Amphibolurinae</taxon>
        <taxon>Pogona</taxon>
    </lineage>
</organism>
<evidence type="ECO:0000256" key="2">
    <source>
        <dbReference type="SAM" id="MobiDB-lite"/>
    </source>
</evidence>
<sequence length="132" mass="13596">MAESASAAAAPSSGPGAKSSSSSSGAWWKSLTTRKKPKEESGPAWQPAEPSEMLHAPPRPSDSPESQPIALGGGSRRNLKISRSGRFKEKRKVRATLLAESPQKLFEGGGDGGGAAGRSPAPAHPGEERPCP</sequence>
<proteinExistence type="inferred from homology"/>
<comment type="similarity">
    <text evidence="1">Belongs to the PRR15 family.</text>
</comment>
<dbReference type="GeneID" id="110072242"/>
<name>A0ABM5GP47_9SAUR</name>